<organism evidence="1">
    <name type="scientific">bioreactor metagenome</name>
    <dbReference type="NCBI Taxonomy" id="1076179"/>
    <lineage>
        <taxon>unclassified sequences</taxon>
        <taxon>metagenomes</taxon>
        <taxon>ecological metagenomes</taxon>
    </lineage>
</organism>
<proteinExistence type="predicted"/>
<sequence>MHAVVAVNILFLDFGKDLFHNAVFNIDHYILVSGYFAVGLGFDEIKCLFAHIRKRVKKSVVGIDEFVHKPRLPYAADNFSVIASAVTEAVRPFLVKKIIRRIKISYPVEEHYRGIGVFLFAGIEIGVIKAV</sequence>
<gene>
    <name evidence="1" type="ORF">SDC9_181615</name>
</gene>
<comment type="caution">
    <text evidence="1">The sequence shown here is derived from an EMBL/GenBank/DDBJ whole genome shotgun (WGS) entry which is preliminary data.</text>
</comment>
<evidence type="ECO:0000313" key="1">
    <source>
        <dbReference type="EMBL" id="MPN34122.1"/>
    </source>
</evidence>
<dbReference type="AlphaFoldDB" id="A0A645H6Z2"/>
<accession>A0A645H6Z2</accession>
<name>A0A645H6Z2_9ZZZZ</name>
<dbReference type="EMBL" id="VSSQ01086996">
    <property type="protein sequence ID" value="MPN34122.1"/>
    <property type="molecule type" value="Genomic_DNA"/>
</dbReference>
<reference evidence="1" key="1">
    <citation type="submission" date="2019-08" db="EMBL/GenBank/DDBJ databases">
        <authorList>
            <person name="Kucharzyk K."/>
            <person name="Murdoch R.W."/>
            <person name="Higgins S."/>
            <person name="Loffler F."/>
        </authorList>
    </citation>
    <scope>NUCLEOTIDE SEQUENCE</scope>
</reference>
<protein>
    <submittedName>
        <fullName evidence="1">Uncharacterized protein</fullName>
    </submittedName>
</protein>